<dbReference type="Proteomes" id="UP000244892">
    <property type="component" value="Chromosome"/>
</dbReference>
<dbReference type="KEGG" id="aon:DEH84_06940"/>
<protein>
    <submittedName>
        <fullName evidence="1">Uncharacterized protein</fullName>
    </submittedName>
</protein>
<name>A0A2U8FQ70_9BURK</name>
<gene>
    <name evidence="1" type="ORF">DEH84_06940</name>
</gene>
<organism evidence="1 2">
    <name type="scientific">Aquabacterium olei</name>
    <dbReference type="NCBI Taxonomy" id="1296669"/>
    <lineage>
        <taxon>Bacteria</taxon>
        <taxon>Pseudomonadati</taxon>
        <taxon>Pseudomonadota</taxon>
        <taxon>Betaproteobacteria</taxon>
        <taxon>Burkholderiales</taxon>
        <taxon>Aquabacterium</taxon>
    </lineage>
</organism>
<proteinExistence type="predicted"/>
<accession>A0A2U8FQ70</accession>
<dbReference type="RefSeq" id="WP_109035994.1">
    <property type="nucleotide sequence ID" value="NZ_CP029210.1"/>
</dbReference>
<evidence type="ECO:0000313" key="2">
    <source>
        <dbReference type="Proteomes" id="UP000244892"/>
    </source>
</evidence>
<sequence>MSENQTAATVAAFLIDPHARTVTEVQTTGRTEGPAGLYELLGCAYVERVECGHGFSVWLDEEGMLKPWEDQAFCLTPFYPEPLAGKLLLMRERVDGEDYRAVNHGLKPGFADWLAIAVRWIAPKAVEVPAPVFMTQEADGSITAESLGGDSRGMWTINHQP</sequence>
<dbReference type="AlphaFoldDB" id="A0A2U8FQ70"/>
<evidence type="ECO:0000313" key="1">
    <source>
        <dbReference type="EMBL" id="AWI53195.1"/>
    </source>
</evidence>
<dbReference type="EMBL" id="CP029210">
    <property type="protein sequence ID" value="AWI53195.1"/>
    <property type="molecule type" value="Genomic_DNA"/>
</dbReference>
<keyword evidence="2" id="KW-1185">Reference proteome</keyword>
<reference evidence="1 2" key="1">
    <citation type="submission" date="2018-05" db="EMBL/GenBank/DDBJ databases">
        <title>complete genome sequence of Aquabacterium olei NBRC 110486.</title>
        <authorList>
            <person name="Tang B."/>
            <person name="Chang J."/>
            <person name="Zhang L."/>
            <person name="Yang H."/>
        </authorList>
    </citation>
    <scope>NUCLEOTIDE SEQUENCE [LARGE SCALE GENOMIC DNA]</scope>
    <source>
        <strain evidence="1 2">NBRC 110486</strain>
    </source>
</reference>